<dbReference type="InterPro" id="IPR050810">
    <property type="entry name" value="Bact_Secretion_Sys_Channel"/>
</dbReference>
<dbReference type="InterPro" id="IPR004846">
    <property type="entry name" value="T2SS/T3SS_dom"/>
</dbReference>
<dbReference type="EMBL" id="FUWR01000008">
    <property type="protein sequence ID" value="SJZ82601.1"/>
    <property type="molecule type" value="Genomic_DNA"/>
</dbReference>
<feature type="region of interest" description="Disordered" evidence="5">
    <location>
        <begin position="260"/>
        <end position="296"/>
    </location>
</feature>
<evidence type="ECO:0000256" key="3">
    <source>
        <dbReference type="ARBA" id="ARBA00023237"/>
    </source>
</evidence>
<sequence>MAQHGITYVFARIPLLVTLTLLSGCASSSIKQATTPPRSALDTSLSAPAGKHDPFVQQNIKELQSQQKLPPLTTPDYQPVSDDVSPAKTRLVNIQARNSALGDILHVIADTAGLNLIINDGVHQDRPVTLTLKRVTADDALATLLNSADYYYTIKDNTITVDATGTKSFELGHPAMVQSFNVEVGGDILGSGAALSAGGGGGGSSNVKGTISQTTKNDTKAFDFWESLEKSLQGMIDKPAAQSGKVETATLTNRTNAAGVTTTSQTKTIIEQPPKPVIASPAHESSASGEDSGPRQQIVVNRLTGTIMVTATRKNLQRIETYLDLLRKTLNRQVLVEARIIEVQLNDSLKFGIDWDFLGDIRWFNTAGAPLGGFGNVTTSLDASIKNGTFRLGYKGGNANTLLTALKTQGEVKTLSNPRINVMNGQTALLTVGRNTNYIAKVTTTTTTAAGSAPTISYSVETGNVLSGIMLGLAPFINNRGEISMTISPIISDLVKLEDKAIGGDPTNQITISIPTVDLRELSTTIKVRNGEMIVIGGLISNKQNLKDEKVPLLGEIPWLGGLFTRKDNTDTRSELVVVLQPYLINND</sequence>
<dbReference type="PROSITE" id="PS00875">
    <property type="entry name" value="T2SP_D"/>
    <property type="match status" value="1"/>
</dbReference>
<evidence type="ECO:0000313" key="7">
    <source>
        <dbReference type="EMBL" id="SJZ82601.1"/>
    </source>
</evidence>
<gene>
    <name evidence="7" type="ORF">SAMN02745119_01729</name>
</gene>
<proteinExistence type="inferred from homology"/>
<dbReference type="Gene3D" id="3.30.1370.130">
    <property type="match status" value="1"/>
</dbReference>
<evidence type="ECO:0000256" key="4">
    <source>
        <dbReference type="RuleBase" id="RU004003"/>
    </source>
</evidence>
<keyword evidence="1" id="KW-0813">Transport</keyword>
<keyword evidence="2" id="KW-0472">Membrane</keyword>
<keyword evidence="8" id="KW-1185">Reference proteome</keyword>
<evidence type="ECO:0000256" key="1">
    <source>
        <dbReference type="ARBA" id="ARBA00022448"/>
    </source>
</evidence>
<name>A0A1T4NTM7_9BACT</name>
<evidence type="ECO:0000259" key="6">
    <source>
        <dbReference type="SMART" id="SM00965"/>
    </source>
</evidence>
<feature type="compositionally biased region" description="Polar residues" evidence="5">
    <location>
        <begin position="283"/>
        <end position="296"/>
    </location>
</feature>
<feature type="compositionally biased region" description="Polar residues" evidence="5">
    <location>
        <begin position="260"/>
        <end position="269"/>
    </location>
</feature>
<accession>A0A1T4NTM7</accession>
<dbReference type="Proteomes" id="UP000190102">
    <property type="component" value="Unassembled WGS sequence"/>
</dbReference>
<evidence type="ECO:0000256" key="5">
    <source>
        <dbReference type="SAM" id="MobiDB-lite"/>
    </source>
</evidence>
<dbReference type="AlphaFoldDB" id="A0A1T4NTM7"/>
<dbReference type="InterPro" id="IPR004845">
    <property type="entry name" value="T2SS_GspD_CS"/>
</dbReference>
<reference evidence="8" key="1">
    <citation type="submission" date="2017-02" db="EMBL/GenBank/DDBJ databases">
        <authorList>
            <person name="Varghese N."/>
            <person name="Submissions S."/>
        </authorList>
    </citation>
    <scope>NUCLEOTIDE SEQUENCE [LARGE SCALE GENOMIC DNA]</scope>
    <source>
        <strain evidence="8">ATCC BAA-34</strain>
    </source>
</reference>
<feature type="domain" description="Secretin/TonB short N-terminal" evidence="6">
    <location>
        <begin position="114"/>
        <end position="164"/>
    </location>
</feature>
<dbReference type="GO" id="GO:0019867">
    <property type="term" value="C:outer membrane"/>
    <property type="evidence" value="ECO:0007669"/>
    <property type="project" value="InterPro"/>
</dbReference>
<organism evidence="7 8">
    <name type="scientific">Trichlorobacter thiogenes</name>
    <dbReference type="NCBI Taxonomy" id="115783"/>
    <lineage>
        <taxon>Bacteria</taxon>
        <taxon>Pseudomonadati</taxon>
        <taxon>Thermodesulfobacteriota</taxon>
        <taxon>Desulfuromonadia</taxon>
        <taxon>Geobacterales</taxon>
        <taxon>Geobacteraceae</taxon>
        <taxon>Trichlorobacter</taxon>
    </lineage>
</organism>
<dbReference type="SMART" id="SM00965">
    <property type="entry name" value="STN"/>
    <property type="match status" value="1"/>
</dbReference>
<dbReference type="PANTHER" id="PTHR30332:SF17">
    <property type="entry name" value="TYPE IV PILIATION SYSTEM PROTEIN DR_0774-RELATED"/>
    <property type="match status" value="1"/>
</dbReference>
<keyword evidence="3" id="KW-0998">Cell outer membrane</keyword>
<comment type="similarity">
    <text evidence="4">Belongs to the bacterial secretin family.</text>
</comment>
<dbReference type="STRING" id="115783.SAMN02745119_01729"/>
<dbReference type="PANTHER" id="PTHR30332">
    <property type="entry name" value="PROBABLE GENERAL SECRETION PATHWAY PROTEIN D"/>
    <property type="match status" value="1"/>
</dbReference>
<dbReference type="InterPro" id="IPR011662">
    <property type="entry name" value="Secretin/TonB_short_N"/>
</dbReference>
<protein>
    <submittedName>
        <fullName evidence="7">MSHA biogenesis protein MshL</fullName>
    </submittedName>
</protein>
<dbReference type="Pfam" id="PF07660">
    <property type="entry name" value="STN"/>
    <property type="match status" value="1"/>
</dbReference>
<dbReference type="OrthoDB" id="9775455at2"/>
<dbReference type="InterPro" id="IPR001775">
    <property type="entry name" value="GspD/PilQ"/>
</dbReference>
<dbReference type="GO" id="GO:0009306">
    <property type="term" value="P:protein secretion"/>
    <property type="evidence" value="ECO:0007669"/>
    <property type="project" value="InterPro"/>
</dbReference>
<evidence type="ECO:0000313" key="8">
    <source>
        <dbReference type="Proteomes" id="UP000190102"/>
    </source>
</evidence>
<dbReference type="PRINTS" id="PR00811">
    <property type="entry name" value="BCTERIALGSPD"/>
</dbReference>
<evidence type="ECO:0000256" key="2">
    <source>
        <dbReference type="ARBA" id="ARBA00023136"/>
    </source>
</evidence>
<dbReference type="Pfam" id="PF00263">
    <property type="entry name" value="Secretin"/>
    <property type="match status" value="1"/>
</dbReference>
<dbReference type="GO" id="GO:0015627">
    <property type="term" value="C:type II protein secretion system complex"/>
    <property type="evidence" value="ECO:0007669"/>
    <property type="project" value="TreeGrafter"/>
</dbReference>